<dbReference type="Gene3D" id="3.10.450.50">
    <property type="match status" value="1"/>
</dbReference>
<protein>
    <recommendedName>
        <fullName evidence="1">Sucrose-phosphatase C-terminal domain-containing protein</fullName>
    </recommendedName>
</protein>
<proteinExistence type="predicted"/>
<accession>A0A936YLZ5</accession>
<evidence type="ECO:0000313" key="2">
    <source>
        <dbReference type="EMBL" id="MBL0371988.1"/>
    </source>
</evidence>
<organism evidence="2 3">
    <name type="scientific">Rhizobium setariae</name>
    <dbReference type="NCBI Taxonomy" id="2801340"/>
    <lineage>
        <taxon>Bacteria</taxon>
        <taxon>Pseudomonadati</taxon>
        <taxon>Pseudomonadota</taxon>
        <taxon>Alphaproteobacteria</taxon>
        <taxon>Hyphomicrobiales</taxon>
        <taxon>Rhizobiaceae</taxon>
        <taxon>Rhizobium/Agrobacterium group</taxon>
        <taxon>Rhizobium</taxon>
    </lineage>
</organism>
<dbReference type="InterPro" id="IPR013679">
    <property type="entry name" value="SPP_C"/>
</dbReference>
<keyword evidence="3" id="KW-1185">Reference proteome</keyword>
<dbReference type="AlphaFoldDB" id="A0A936YLZ5"/>
<dbReference type="InterPro" id="IPR016918">
    <property type="entry name" value="UCP029394"/>
</dbReference>
<dbReference type="Pfam" id="PF08472">
    <property type="entry name" value="S6PP_C"/>
    <property type="match status" value="1"/>
</dbReference>
<name>A0A936YLZ5_9HYPH</name>
<reference evidence="2" key="1">
    <citation type="submission" date="2021-01" db="EMBL/GenBank/DDBJ databases">
        <title>Rhizobium sp. strain KVB221 16S ribosomal RNA gene Genome sequencing and assembly.</title>
        <authorList>
            <person name="Kang M."/>
        </authorList>
    </citation>
    <scope>NUCLEOTIDE SEQUENCE</scope>
    <source>
        <strain evidence="2">KVB221</strain>
    </source>
</reference>
<dbReference type="Proteomes" id="UP000633219">
    <property type="component" value="Unassembled WGS sequence"/>
</dbReference>
<dbReference type="InterPro" id="IPR032710">
    <property type="entry name" value="NTF2-like_dom_sf"/>
</dbReference>
<dbReference type="PIRSF" id="PIRSF029394">
    <property type="entry name" value="UCP029394"/>
    <property type="match status" value="1"/>
</dbReference>
<feature type="domain" description="Sucrose-phosphatase C-terminal" evidence="1">
    <location>
        <begin position="24"/>
        <end position="134"/>
    </location>
</feature>
<dbReference type="EMBL" id="JAEQNC010000004">
    <property type="protein sequence ID" value="MBL0371988.1"/>
    <property type="molecule type" value="Genomic_DNA"/>
</dbReference>
<comment type="caution">
    <text evidence="2">The sequence shown here is derived from an EMBL/GenBank/DDBJ whole genome shotgun (WGS) entry which is preliminary data.</text>
</comment>
<dbReference type="SUPFAM" id="SSF54427">
    <property type="entry name" value="NTF2-like"/>
    <property type="match status" value="1"/>
</dbReference>
<evidence type="ECO:0000313" key="3">
    <source>
        <dbReference type="Proteomes" id="UP000633219"/>
    </source>
</evidence>
<evidence type="ECO:0000259" key="1">
    <source>
        <dbReference type="Pfam" id="PF08472"/>
    </source>
</evidence>
<sequence length="138" mass="15628">MNLFDRASAEIIALHRFFVAWFDKVTSADADFSRFDQSMGDGMQMIAPSGAILDRQALVGYVRDCRDTFDGDFSIDISDIRPVWESDDAIVVSYIEKQQRKGVKTARRATALFTKSSSAPSGVEWRHLHETWMQTAEN</sequence>
<dbReference type="RefSeq" id="WP_201655843.1">
    <property type="nucleotide sequence ID" value="NZ_JAEQNC010000004.1"/>
</dbReference>
<gene>
    <name evidence="2" type="ORF">JJB09_08105</name>
</gene>